<evidence type="ECO:0000256" key="1">
    <source>
        <dbReference type="SAM" id="MobiDB-lite"/>
    </source>
</evidence>
<feature type="domain" description="DUF8186" evidence="2">
    <location>
        <begin position="91"/>
        <end position="255"/>
    </location>
</feature>
<proteinExistence type="predicted"/>
<evidence type="ECO:0000313" key="5">
    <source>
        <dbReference type="EMBL" id="MCQ4334844.1"/>
    </source>
</evidence>
<dbReference type="Pfam" id="PF26589">
    <property type="entry name" value="DUF8186"/>
    <property type="match status" value="1"/>
</dbReference>
<accession>A0A9R1D5Z1</accession>
<feature type="region of interest" description="Disordered" evidence="1">
    <location>
        <begin position="22"/>
        <end position="61"/>
    </location>
</feature>
<evidence type="ECO:0000259" key="3">
    <source>
        <dbReference type="Pfam" id="PF26590"/>
    </source>
</evidence>
<feature type="domain" description="DUF8186" evidence="4">
    <location>
        <begin position="420"/>
        <end position="518"/>
    </location>
</feature>
<sequence length="565" mass="62219">MGRHILLVASCLLVATLSTATAAAAAPPRPGTTGSDLTESEEATLWSNTPSDSWESSGQQTAVHEIATQTDLTFTEPPDTARRWNRYAHSRFQPGGIDESVHPESADPYSGPYIKDAHASIFSLTPSTWTYIAPNETRLYAAPEGRVRGAVDYRIDVPESKTEDGWSHSWELQEHDIKEVRLLIDGEVIETKNGTHRPAFSYALDGHQAEITLEARIEATLQETVQPPPESDRTTERFTHRRWVTVWNTYTVDVYDLDPTAVSVVYPDGREGISIAQAQPWQGYTLDAGGDTEIRGIWRFFTARSQDWRRLVASSDDGTTTHESHALPVYVHAYPSEMAPLAKPEHTDPTILRRWGTTHDSPSPSLPEHVSAEVVSGPYNETYGMGVRADQIDPEEVTVNGIVHGTETGVSQMIAEPQRIREAELSASVTETTDAGATVLVELEDAETGEPIDLRSRHASARDRNRSGYIELGETRVRTNASGQATVQLTSPGAYSARYVPASWIDVYPAYDGDTDSVRWHPLQTIGGWIELGVRFGMTVLPLAVAYYAGRTLASMFTGRGDGWT</sequence>
<dbReference type="InterPro" id="IPR058911">
    <property type="entry name" value="DUF8186_C"/>
</dbReference>
<protein>
    <submittedName>
        <fullName evidence="5">Uncharacterized protein</fullName>
    </submittedName>
</protein>
<evidence type="ECO:0000259" key="4">
    <source>
        <dbReference type="Pfam" id="PF26591"/>
    </source>
</evidence>
<feature type="domain" description="DUF8186" evidence="3">
    <location>
        <begin position="262"/>
        <end position="410"/>
    </location>
</feature>
<evidence type="ECO:0000313" key="6">
    <source>
        <dbReference type="Proteomes" id="UP001139494"/>
    </source>
</evidence>
<dbReference type="Pfam" id="PF26590">
    <property type="entry name" value="DUF8186_M"/>
    <property type="match status" value="1"/>
</dbReference>
<dbReference type="InterPro" id="IPR058499">
    <property type="entry name" value="DUF8186"/>
</dbReference>
<keyword evidence="6" id="KW-1185">Reference proteome</keyword>
<dbReference type="RefSeq" id="WP_256031020.1">
    <property type="nucleotide sequence ID" value="NZ_JAHLKM010000040.1"/>
</dbReference>
<organism evidence="5 6">
    <name type="scientific">Natronomonas aquatica</name>
    <dbReference type="NCBI Taxonomy" id="2841590"/>
    <lineage>
        <taxon>Archaea</taxon>
        <taxon>Methanobacteriati</taxon>
        <taxon>Methanobacteriota</taxon>
        <taxon>Stenosarchaea group</taxon>
        <taxon>Halobacteria</taxon>
        <taxon>Halobacteriales</taxon>
        <taxon>Natronomonadaceae</taxon>
        <taxon>Natronomonas</taxon>
    </lineage>
</organism>
<gene>
    <name evidence="5" type="ORF">KM295_15420</name>
</gene>
<dbReference type="EMBL" id="JAHLKM010000040">
    <property type="protein sequence ID" value="MCQ4334844.1"/>
    <property type="molecule type" value="Genomic_DNA"/>
</dbReference>
<dbReference type="AlphaFoldDB" id="A0A9R1D5Z1"/>
<evidence type="ECO:0000259" key="2">
    <source>
        <dbReference type="Pfam" id="PF26589"/>
    </source>
</evidence>
<reference evidence="5" key="1">
    <citation type="journal article" date="2023" name="Front. Microbiol.">
        <title>Genomic-based phylogenetic and metabolic analyses of the genus Natronomonas, and description of Natronomonas aquatica sp. nov.</title>
        <authorList>
            <person name="Garcia-Roldan A."/>
            <person name="Duran-Viseras A."/>
            <person name="de la Haba R.R."/>
            <person name="Corral P."/>
            <person name="Sanchez-Porro C."/>
            <person name="Ventosa A."/>
        </authorList>
    </citation>
    <scope>NUCLEOTIDE SEQUENCE</scope>
    <source>
        <strain evidence="5">F2-12</strain>
    </source>
</reference>
<comment type="caution">
    <text evidence="5">The sequence shown here is derived from an EMBL/GenBank/DDBJ whole genome shotgun (WGS) entry which is preliminary data.</text>
</comment>
<dbReference type="Proteomes" id="UP001139494">
    <property type="component" value="Unassembled WGS sequence"/>
</dbReference>
<name>A0A9R1D5Z1_9EURY</name>
<feature type="compositionally biased region" description="Polar residues" evidence="1">
    <location>
        <begin position="45"/>
        <end position="61"/>
    </location>
</feature>
<dbReference type="Pfam" id="PF26591">
    <property type="entry name" value="DUF8186_C"/>
    <property type="match status" value="1"/>
</dbReference>
<dbReference type="InterPro" id="IPR058910">
    <property type="entry name" value="DUF8186_M"/>
</dbReference>